<sequence>MKRAIEVPLAKILDGFSLIADAACNNCNSDNVEYEMRYCLRLEVCNGERRARVILFEAAKYILGCNVQEYIESNSVKKEECYYYRKLVLSKDNQFNFLVRIDMNDPNPRRSLIAEEIHQVEDETPPIVEDEAKSVRTYKKRAKKNTDGAAQIKQKKQKANRK</sequence>
<reference evidence="2 3" key="1">
    <citation type="submission" date="2020-09" db="EMBL/GenBank/DDBJ databases">
        <title>De no assembly of potato wild relative species, Solanum commersonii.</title>
        <authorList>
            <person name="Cho K."/>
        </authorList>
    </citation>
    <scope>NUCLEOTIDE SEQUENCE [LARGE SCALE GENOMIC DNA]</scope>
    <source>
        <strain evidence="2">LZ3.2</strain>
        <tissue evidence="2">Leaf</tissue>
    </source>
</reference>
<dbReference type="OrthoDB" id="1751331at2759"/>
<evidence type="ECO:0000313" key="2">
    <source>
        <dbReference type="EMBL" id="KAG5613629.1"/>
    </source>
</evidence>
<proteinExistence type="predicted"/>
<accession>A0A9J5ZN82</accession>
<name>A0A9J5ZN82_SOLCO</name>
<dbReference type="SUPFAM" id="SSF50249">
    <property type="entry name" value="Nucleic acid-binding proteins"/>
    <property type="match status" value="1"/>
</dbReference>
<evidence type="ECO:0000313" key="3">
    <source>
        <dbReference type="Proteomes" id="UP000824120"/>
    </source>
</evidence>
<feature type="region of interest" description="Disordered" evidence="1">
    <location>
        <begin position="124"/>
        <end position="162"/>
    </location>
</feature>
<dbReference type="EMBL" id="JACXVP010000004">
    <property type="protein sequence ID" value="KAG5613629.1"/>
    <property type="molecule type" value="Genomic_DNA"/>
</dbReference>
<protein>
    <submittedName>
        <fullName evidence="2">Uncharacterized protein</fullName>
    </submittedName>
</protein>
<comment type="caution">
    <text evidence="2">The sequence shown here is derived from an EMBL/GenBank/DDBJ whole genome shotgun (WGS) entry which is preliminary data.</text>
</comment>
<organism evidence="2 3">
    <name type="scientific">Solanum commersonii</name>
    <name type="common">Commerson's wild potato</name>
    <name type="synonym">Commerson's nightshade</name>
    <dbReference type="NCBI Taxonomy" id="4109"/>
    <lineage>
        <taxon>Eukaryota</taxon>
        <taxon>Viridiplantae</taxon>
        <taxon>Streptophyta</taxon>
        <taxon>Embryophyta</taxon>
        <taxon>Tracheophyta</taxon>
        <taxon>Spermatophyta</taxon>
        <taxon>Magnoliopsida</taxon>
        <taxon>eudicotyledons</taxon>
        <taxon>Gunneridae</taxon>
        <taxon>Pentapetalae</taxon>
        <taxon>asterids</taxon>
        <taxon>lamiids</taxon>
        <taxon>Solanales</taxon>
        <taxon>Solanaceae</taxon>
        <taxon>Solanoideae</taxon>
        <taxon>Solaneae</taxon>
        <taxon>Solanum</taxon>
    </lineage>
</organism>
<dbReference type="Gene3D" id="2.40.50.140">
    <property type="entry name" value="Nucleic acid-binding proteins"/>
    <property type="match status" value="1"/>
</dbReference>
<feature type="compositionally biased region" description="Basic residues" evidence="1">
    <location>
        <begin position="153"/>
        <end position="162"/>
    </location>
</feature>
<dbReference type="AlphaFoldDB" id="A0A9J5ZN82"/>
<keyword evidence="3" id="KW-1185">Reference proteome</keyword>
<dbReference type="Proteomes" id="UP000824120">
    <property type="component" value="Chromosome 4"/>
</dbReference>
<gene>
    <name evidence="2" type="ORF">H5410_024910</name>
</gene>
<evidence type="ECO:0000256" key="1">
    <source>
        <dbReference type="SAM" id="MobiDB-lite"/>
    </source>
</evidence>
<dbReference type="InterPro" id="IPR012340">
    <property type="entry name" value="NA-bd_OB-fold"/>
</dbReference>